<organism evidence="2 3">
    <name type="scientific">Pseudomonas benzenivorans</name>
    <dbReference type="NCBI Taxonomy" id="556533"/>
    <lineage>
        <taxon>Bacteria</taxon>
        <taxon>Pseudomonadati</taxon>
        <taxon>Pseudomonadota</taxon>
        <taxon>Gammaproteobacteria</taxon>
        <taxon>Pseudomonadales</taxon>
        <taxon>Pseudomonadaceae</taxon>
        <taxon>Pseudomonas</taxon>
    </lineage>
</organism>
<evidence type="ECO:0000313" key="3">
    <source>
        <dbReference type="Proteomes" id="UP001305928"/>
    </source>
</evidence>
<accession>A0ABZ0PVE7</accession>
<protein>
    <submittedName>
        <fullName evidence="2">Uncharacterized protein</fullName>
    </submittedName>
</protein>
<dbReference type="Proteomes" id="UP001305928">
    <property type="component" value="Chromosome"/>
</dbReference>
<feature type="transmembrane region" description="Helical" evidence="1">
    <location>
        <begin position="21"/>
        <end position="39"/>
    </location>
</feature>
<keyword evidence="3" id="KW-1185">Reference proteome</keyword>
<feature type="transmembrane region" description="Helical" evidence="1">
    <location>
        <begin position="121"/>
        <end position="140"/>
    </location>
</feature>
<evidence type="ECO:0000313" key="2">
    <source>
        <dbReference type="EMBL" id="WPC04490.1"/>
    </source>
</evidence>
<evidence type="ECO:0000256" key="1">
    <source>
        <dbReference type="SAM" id="Phobius"/>
    </source>
</evidence>
<dbReference type="EMBL" id="CP137892">
    <property type="protein sequence ID" value="WPC04490.1"/>
    <property type="molecule type" value="Genomic_DNA"/>
</dbReference>
<dbReference type="RefSeq" id="WP_318643587.1">
    <property type="nucleotide sequence ID" value="NZ_CP137892.1"/>
</dbReference>
<name>A0ABZ0PVE7_9PSED</name>
<feature type="transmembrane region" description="Helical" evidence="1">
    <location>
        <begin position="152"/>
        <end position="170"/>
    </location>
</feature>
<feature type="transmembrane region" description="Helical" evidence="1">
    <location>
        <begin position="190"/>
        <end position="210"/>
    </location>
</feature>
<keyword evidence="1" id="KW-0472">Membrane</keyword>
<keyword evidence="1" id="KW-0812">Transmembrane</keyword>
<gene>
    <name evidence="2" type="ORF">SBP02_17215</name>
</gene>
<reference evidence="2 3" key="1">
    <citation type="submission" date="2023-11" db="EMBL/GenBank/DDBJ databases">
        <title>Complete genome of Pseudomonas benzenivorans BA3361.</title>
        <authorList>
            <person name="Shin S.Y."/>
            <person name="Song J."/>
            <person name="Kang H."/>
        </authorList>
    </citation>
    <scope>NUCLEOTIDE SEQUENCE [LARGE SCALE GENOMIC DNA]</scope>
    <source>
        <strain evidence="2 3">HNIBRBA3361</strain>
    </source>
</reference>
<keyword evidence="1" id="KW-1133">Transmembrane helix</keyword>
<feature type="transmembrane region" description="Helical" evidence="1">
    <location>
        <begin position="51"/>
        <end position="71"/>
    </location>
</feature>
<proteinExistence type="predicted"/>
<feature type="transmembrane region" description="Helical" evidence="1">
    <location>
        <begin position="92"/>
        <end position="115"/>
    </location>
</feature>
<sequence length="220" mass="24419">MNPLLVLRDAWFFFSHNLPTIARLCLPLVVLEAVVQLQVGARVGLDAALPYRLLIGLLFYPLYTAALILFLDARSQGQSPRLRDLLAAGLGLWPRFALLAGLSALAIMLGASLFILPGLWIMIKLAFAEFLLVLRGFSPLQALHESFELTSGYFWPILLCVLGVMVPLWLLDWLLQPASEEAAEPLLGLLLYSLNGFLQLFATVTLFRLFMLREALPAAE</sequence>